<protein>
    <recommendedName>
        <fullName evidence="3 8">3-deoxy-D-manno-octulosonic acid transferase</fullName>
        <shortName evidence="8">Kdo transferase</shortName>
        <ecNumber evidence="2 8">2.4.99.12</ecNumber>
    </recommendedName>
    <alternativeName>
        <fullName evidence="5 8">Lipid IV(A) 3-deoxy-D-manno-octulosonic acid transferase</fullName>
    </alternativeName>
</protein>
<evidence type="ECO:0000256" key="1">
    <source>
        <dbReference type="ARBA" id="ARBA00004713"/>
    </source>
</evidence>
<comment type="catalytic activity">
    <reaction evidence="6 8">
        <text>lipid IVA (E. coli) + CMP-3-deoxy-beta-D-manno-octulosonate = alpha-Kdo-(2-&gt;6)-lipid IVA (E. coli) + CMP + H(+)</text>
        <dbReference type="Rhea" id="RHEA:28066"/>
        <dbReference type="ChEBI" id="CHEBI:15378"/>
        <dbReference type="ChEBI" id="CHEBI:58603"/>
        <dbReference type="ChEBI" id="CHEBI:60364"/>
        <dbReference type="ChEBI" id="CHEBI:60377"/>
        <dbReference type="ChEBI" id="CHEBI:85987"/>
        <dbReference type="EC" id="2.4.99.12"/>
    </reaction>
</comment>
<dbReference type="SUPFAM" id="SSF53756">
    <property type="entry name" value="UDP-Glycosyltransferase/glycogen phosphorylase"/>
    <property type="match status" value="1"/>
</dbReference>
<accession>A0A173MB09</accession>
<dbReference type="GO" id="GO:0005886">
    <property type="term" value="C:plasma membrane"/>
    <property type="evidence" value="ECO:0007669"/>
    <property type="project" value="UniProtKB-SubCell"/>
</dbReference>
<gene>
    <name evidence="10" type="ORF">SAMN05421788_111132</name>
</gene>
<dbReference type="UniPathway" id="UPA00958"/>
<organism evidence="10 11">
    <name type="scientific">Filimonas lacunae</name>
    <dbReference type="NCBI Taxonomy" id="477680"/>
    <lineage>
        <taxon>Bacteria</taxon>
        <taxon>Pseudomonadati</taxon>
        <taxon>Bacteroidota</taxon>
        <taxon>Chitinophagia</taxon>
        <taxon>Chitinophagales</taxon>
        <taxon>Chitinophagaceae</taxon>
        <taxon>Filimonas</taxon>
    </lineage>
</organism>
<comment type="subcellular location">
    <subcellularLocation>
        <location evidence="8">Cell membrane</location>
    </subcellularLocation>
</comment>
<dbReference type="AlphaFoldDB" id="A0A173MB09"/>
<dbReference type="InterPro" id="IPR039901">
    <property type="entry name" value="Kdotransferase"/>
</dbReference>
<name>A0A173MB09_9BACT</name>
<dbReference type="InterPro" id="IPR007507">
    <property type="entry name" value="Glycos_transf_N"/>
</dbReference>
<dbReference type="GO" id="GO:0043842">
    <property type="term" value="F:Kdo transferase activity"/>
    <property type="evidence" value="ECO:0007669"/>
    <property type="project" value="UniProtKB-EC"/>
</dbReference>
<evidence type="ECO:0000256" key="2">
    <source>
        <dbReference type="ARBA" id="ARBA00012621"/>
    </source>
</evidence>
<dbReference type="EC" id="2.4.99.12" evidence="2 8"/>
<keyword evidence="8" id="KW-1003">Cell membrane</keyword>
<dbReference type="InterPro" id="IPR038107">
    <property type="entry name" value="Glycos_transf_N_sf"/>
</dbReference>
<evidence type="ECO:0000313" key="10">
    <source>
        <dbReference type="EMBL" id="SIT32424.1"/>
    </source>
</evidence>
<dbReference type="OrthoDB" id="9789797at2"/>
<dbReference type="PANTHER" id="PTHR42755">
    <property type="entry name" value="3-DEOXY-MANNO-OCTULOSONATE CYTIDYLYLTRANSFERASE"/>
    <property type="match status" value="1"/>
</dbReference>
<dbReference type="Gene3D" id="3.40.50.2000">
    <property type="entry name" value="Glycogen Phosphorylase B"/>
    <property type="match status" value="1"/>
</dbReference>
<evidence type="ECO:0000256" key="6">
    <source>
        <dbReference type="ARBA" id="ARBA00049183"/>
    </source>
</evidence>
<dbReference type="Pfam" id="PF04413">
    <property type="entry name" value="Glycos_transf_N"/>
    <property type="match status" value="1"/>
</dbReference>
<evidence type="ECO:0000256" key="4">
    <source>
        <dbReference type="ARBA" id="ARBA00022679"/>
    </source>
</evidence>
<evidence type="ECO:0000256" key="7">
    <source>
        <dbReference type="PIRSR" id="PIRSR639901-1"/>
    </source>
</evidence>
<feature type="domain" description="3-deoxy-D-manno-octulosonic-acid transferase N-terminal" evidence="9">
    <location>
        <begin position="47"/>
        <end position="208"/>
    </location>
</feature>
<dbReference type="EMBL" id="FTOR01000011">
    <property type="protein sequence ID" value="SIT32424.1"/>
    <property type="molecule type" value="Genomic_DNA"/>
</dbReference>
<dbReference type="GO" id="GO:0009245">
    <property type="term" value="P:lipid A biosynthetic process"/>
    <property type="evidence" value="ECO:0007669"/>
    <property type="project" value="TreeGrafter"/>
</dbReference>
<evidence type="ECO:0000259" key="9">
    <source>
        <dbReference type="Pfam" id="PF04413"/>
    </source>
</evidence>
<comment type="pathway">
    <text evidence="1 8">Bacterial outer membrane biogenesis; LPS core biosynthesis.</text>
</comment>
<evidence type="ECO:0000256" key="3">
    <source>
        <dbReference type="ARBA" id="ARBA00019077"/>
    </source>
</evidence>
<dbReference type="GO" id="GO:0009244">
    <property type="term" value="P:lipopolysaccharide core region biosynthetic process"/>
    <property type="evidence" value="ECO:0007669"/>
    <property type="project" value="UniProtKB-UniRule"/>
</dbReference>
<keyword evidence="8" id="KW-0472">Membrane</keyword>
<reference evidence="11" key="1">
    <citation type="submission" date="2017-01" db="EMBL/GenBank/DDBJ databases">
        <authorList>
            <person name="Varghese N."/>
            <person name="Submissions S."/>
        </authorList>
    </citation>
    <scope>NUCLEOTIDE SEQUENCE [LARGE SCALE GENOMIC DNA]</scope>
    <source>
        <strain evidence="11">DSM 21054</strain>
    </source>
</reference>
<dbReference type="STRING" id="477680.SAMN05421788_111132"/>
<comment type="similarity">
    <text evidence="8">Belongs to the glycosyltransferase group 1 family.</text>
</comment>
<evidence type="ECO:0000256" key="8">
    <source>
        <dbReference type="RuleBase" id="RU365103"/>
    </source>
</evidence>
<evidence type="ECO:0000313" key="11">
    <source>
        <dbReference type="Proteomes" id="UP000186917"/>
    </source>
</evidence>
<keyword evidence="4 8" id="KW-0808">Transferase</keyword>
<comment type="function">
    <text evidence="8">Involved in lipopolysaccharide (LPS) biosynthesis. Catalyzes the transfer of 3-deoxy-D-manno-octulosonate (Kdo) residue(s) from CMP-Kdo to lipid IV(A), the tetraacyldisaccharide-1,4'-bisphosphate precursor of lipid A.</text>
</comment>
<dbReference type="PANTHER" id="PTHR42755:SF1">
    <property type="entry name" value="3-DEOXY-D-MANNO-OCTULOSONIC ACID TRANSFERASE, MITOCHONDRIAL-RELATED"/>
    <property type="match status" value="1"/>
</dbReference>
<keyword evidence="8" id="KW-0448">Lipopolysaccharide biosynthesis</keyword>
<dbReference type="RefSeq" id="WP_076381982.1">
    <property type="nucleotide sequence ID" value="NZ_AP017422.1"/>
</dbReference>
<proteinExistence type="inferred from homology"/>
<evidence type="ECO:0000256" key="5">
    <source>
        <dbReference type="ARBA" id="ARBA00031445"/>
    </source>
</evidence>
<dbReference type="Proteomes" id="UP000186917">
    <property type="component" value="Unassembled WGS sequence"/>
</dbReference>
<keyword evidence="11" id="KW-1185">Reference proteome</keyword>
<dbReference type="KEGG" id="fln:FLA_0663"/>
<dbReference type="Gene3D" id="3.40.50.11720">
    <property type="entry name" value="3-Deoxy-D-manno-octulosonic-acid transferase, N-terminal domain"/>
    <property type="match status" value="1"/>
</dbReference>
<feature type="active site" description="Proton acceptor" evidence="7">
    <location>
        <position position="62"/>
    </location>
</feature>
<sequence>MSKLLYRFFISVYPFMARILGAFNAKARLWVNGRKNIFTALQQALQPNTQPVIWMHCASLGEFEQGRPVLEALRLQHPHTRILLTFFSPSGYEVQKQYKGADWIFYLPMDSARNARNFFDIVQPSLVLFVKYEFWHYYLQQARNRNIPLLLVSGIFRSNQAFFKSYGQFHRRMLDCFTHFFVQNQASATLLQSVGYNNITIAGDTRFDRVLEIAGNFSPLPVIEQFCNGKPVIVAGSTWSEDDEELDHFANTHPDIRFIIAPHDIGVERIKECQHLYKQAVLFSEWEKQQNSNANVLIIDNIGMLSRLYHYATICYVGGGFGGDGIHNILEAAVYYKPVVFGPVYDKYFEAVEMLEQEGAFSVPDALHLEKVFDQLLSNAALYTAAADHAGNYVSSKAGATTTLVNYIQVNRLFTN</sequence>